<accession>A0A2P4Y7P0</accession>
<reference evidence="1 2" key="1">
    <citation type="journal article" date="2017" name="Genome Biol. Evol.">
        <title>Phytophthora megakarya and P. palmivora, closely related causal agents of cacao black pod rot, underwent increases in genome sizes and gene numbers by different mechanisms.</title>
        <authorList>
            <person name="Ali S.S."/>
            <person name="Shao J."/>
            <person name="Lary D.J."/>
            <person name="Kronmiller B."/>
            <person name="Shen D."/>
            <person name="Strem M.D."/>
            <person name="Amoako-Attah I."/>
            <person name="Akrofi A.Y."/>
            <person name="Begoude B.A."/>
            <person name="Ten Hoopen G.M."/>
            <person name="Coulibaly K."/>
            <person name="Kebe B.I."/>
            <person name="Melnick R.L."/>
            <person name="Guiltinan M.J."/>
            <person name="Tyler B.M."/>
            <person name="Meinhardt L.W."/>
            <person name="Bailey B.A."/>
        </authorList>
    </citation>
    <scope>NUCLEOTIDE SEQUENCE [LARGE SCALE GENOMIC DNA]</scope>
    <source>
        <strain evidence="2">sbr112.9</strain>
    </source>
</reference>
<proteinExistence type="predicted"/>
<evidence type="ECO:0000313" key="2">
    <source>
        <dbReference type="Proteomes" id="UP000237271"/>
    </source>
</evidence>
<protein>
    <submittedName>
        <fullName evidence="1">Uncharacterized protein</fullName>
    </submittedName>
</protein>
<name>A0A2P4Y7P0_9STRA</name>
<dbReference type="Proteomes" id="UP000237271">
    <property type="component" value="Unassembled WGS sequence"/>
</dbReference>
<evidence type="ECO:0000313" key="1">
    <source>
        <dbReference type="EMBL" id="POM73823.1"/>
    </source>
</evidence>
<gene>
    <name evidence="1" type="ORF">PHPALM_9292</name>
</gene>
<dbReference type="AlphaFoldDB" id="A0A2P4Y7P0"/>
<comment type="caution">
    <text evidence="1">The sequence shown here is derived from an EMBL/GenBank/DDBJ whole genome shotgun (WGS) entry which is preliminary data.</text>
</comment>
<keyword evidence="2" id="KW-1185">Reference proteome</keyword>
<dbReference type="EMBL" id="NCKW01004998">
    <property type="protein sequence ID" value="POM73823.1"/>
    <property type="molecule type" value="Genomic_DNA"/>
</dbReference>
<sequence length="97" mass="11403">MIERMANANVAKLIVTRTMKCFNPMFNIGICDSKAVSIFWDDETGKENYIIERMLKRRIRKELVVYHDREHSADMLQAHLHCRPAVLERKFCESMSA</sequence>
<organism evidence="1 2">
    <name type="scientific">Phytophthora palmivora</name>
    <dbReference type="NCBI Taxonomy" id="4796"/>
    <lineage>
        <taxon>Eukaryota</taxon>
        <taxon>Sar</taxon>
        <taxon>Stramenopiles</taxon>
        <taxon>Oomycota</taxon>
        <taxon>Peronosporomycetes</taxon>
        <taxon>Peronosporales</taxon>
        <taxon>Peronosporaceae</taxon>
        <taxon>Phytophthora</taxon>
    </lineage>
</organism>